<reference evidence="11 12" key="1">
    <citation type="submission" date="2024-01" db="EMBL/GenBank/DDBJ databases">
        <title>A telomere-to-telomere, gap-free genome of sweet tea (Lithocarpus litseifolius).</title>
        <authorList>
            <person name="Zhou J."/>
        </authorList>
    </citation>
    <scope>NUCLEOTIDE SEQUENCE [LARGE SCALE GENOMIC DNA]</scope>
    <source>
        <strain evidence="11">Zhou-2022a</strain>
        <tissue evidence="11">Leaf</tissue>
    </source>
</reference>
<gene>
    <name evidence="11" type="ORF">SO802_015748</name>
</gene>
<feature type="transmembrane region" description="Helical" evidence="9">
    <location>
        <begin position="617"/>
        <end position="642"/>
    </location>
</feature>
<dbReference type="InterPro" id="IPR036770">
    <property type="entry name" value="Ankyrin_rpt-contain_sf"/>
</dbReference>
<evidence type="ECO:0000256" key="1">
    <source>
        <dbReference type="ARBA" id="ARBA00004141"/>
    </source>
</evidence>
<feature type="repeat" description="ANK" evidence="7">
    <location>
        <begin position="378"/>
        <end position="410"/>
    </location>
</feature>
<evidence type="ECO:0000313" key="11">
    <source>
        <dbReference type="EMBL" id="KAL0001967.1"/>
    </source>
</evidence>
<feature type="repeat" description="ANK" evidence="7">
    <location>
        <begin position="414"/>
        <end position="447"/>
    </location>
</feature>
<feature type="transmembrane region" description="Helical" evidence="9">
    <location>
        <begin position="581"/>
        <end position="611"/>
    </location>
</feature>
<keyword evidence="2 9" id="KW-0812">Transmembrane</keyword>
<feature type="region of interest" description="Disordered" evidence="8">
    <location>
        <begin position="65"/>
        <end position="97"/>
    </location>
</feature>
<feature type="compositionally biased region" description="Basic and acidic residues" evidence="8">
    <location>
        <begin position="84"/>
        <end position="95"/>
    </location>
</feature>
<feature type="repeat" description="ANK" evidence="7">
    <location>
        <begin position="182"/>
        <end position="215"/>
    </location>
</feature>
<organism evidence="11 12">
    <name type="scientific">Lithocarpus litseifolius</name>
    <dbReference type="NCBI Taxonomy" id="425828"/>
    <lineage>
        <taxon>Eukaryota</taxon>
        <taxon>Viridiplantae</taxon>
        <taxon>Streptophyta</taxon>
        <taxon>Embryophyta</taxon>
        <taxon>Tracheophyta</taxon>
        <taxon>Spermatophyta</taxon>
        <taxon>Magnoliopsida</taxon>
        <taxon>eudicotyledons</taxon>
        <taxon>Gunneridae</taxon>
        <taxon>Pentapetalae</taxon>
        <taxon>rosids</taxon>
        <taxon>fabids</taxon>
        <taxon>Fagales</taxon>
        <taxon>Fagaceae</taxon>
        <taxon>Lithocarpus</taxon>
    </lineage>
</organism>
<dbReference type="SMART" id="SM00248">
    <property type="entry name" value="ANK"/>
    <property type="match status" value="8"/>
</dbReference>
<dbReference type="PROSITE" id="PS50297">
    <property type="entry name" value="ANK_REP_REGION"/>
    <property type="match status" value="2"/>
</dbReference>
<dbReference type="Pfam" id="PF12796">
    <property type="entry name" value="Ank_2"/>
    <property type="match status" value="2"/>
</dbReference>
<dbReference type="EMBL" id="JAZDWU010000005">
    <property type="protein sequence ID" value="KAL0001967.1"/>
    <property type="molecule type" value="Genomic_DNA"/>
</dbReference>
<accession>A0AAW2CWV4</accession>
<comment type="caution">
    <text evidence="11">The sequence shown here is derived from an EMBL/GenBank/DDBJ whole genome shotgun (WGS) entry which is preliminary data.</text>
</comment>
<feature type="domain" description="PGG" evidence="10">
    <location>
        <begin position="504"/>
        <end position="611"/>
    </location>
</feature>
<sequence>MEKAPASKAEDLEIENQYYGLPLFHATSEFSCNVVSEDVKMDVVPTQIRMERRLIRMEQLTKRFTSNPNSSSLLATSSSSSSKSTKEQSLDHTNSEEENIIGAHRFMDLDFYKAVIKDDVDGFIDTPERISTEKELSLRAIFEQVSPSGNSLLHIAASFDNCDTVRLIAKHSPWLLSKKNFKGDTPLQIAARAGYLNTVMKLLVLNSSEPEAESESTTFLLCLRAQNEEGNTALHEALINGHEMLAFSLIYMLMQEPEPLYYLNNKEGKSPLYLATEACFYGCVSTMLDQIIKFDNQYGKLQGKSPVQAAIMKQNTDILELILKKKPDWIHLRDEEARTPLHWTASIGYLEASAKGHVHHIQELLQYWPNSRELLNHNGQNILHVAATTGELNVVNYILKTSGLESLINDTEKDGNTPLHLAAMHRHPKLVSAFTWDKKVDLTLINSEGLTALDIAECSIGNTTTFRQRLTIIPLRAAGVPRNPSANARRQFSIRLEEQKTDICKDKVNTLLLVSTVVATVTFAAGFSIPGGYNSSGEDSGTATLITHNFFHVFIFCDTTAMYSSVVAVTLIWAQLGDVHLVLIALKTASSLLGVALATMSLAFLAAVYLVVSTLNWLANAIMMMGLVFLVALIALYFFLWFPMSSSCLILRYVSYYPFCLLVLVAGSGELVV</sequence>
<evidence type="ECO:0000256" key="5">
    <source>
        <dbReference type="ARBA" id="ARBA00023043"/>
    </source>
</evidence>
<keyword evidence="4 9" id="KW-1133">Transmembrane helix</keyword>
<dbReference type="SUPFAM" id="SSF48403">
    <property type="entry name" value="Ankyrin repeat"/>
    <property type="match status" value="1"/>
</dbReference>
<dbReference type="PANTHER" id="PTHR24186:SF46">
    <property type="entry name" value="PROTEIN ACCELERATED CELL DEATH 6-LIKE"/>
    <property type="match status" value="1"/>
</dbReference>
<dbReference type="PROSITE" id="PS50088">
    <property type="entry name" value="ANK_REPEAT"/>
    <property type="match status" value="3"/>
</dbReference>
<proteinExistence type="predicted"/>
<keyword evidence="5 7" id="KW-0040">ANK repeat</keyword>
<evidence type="ECO:0000256" key="6">
    <source>
        <dbReference type="ARBA" id="ARBA00023136"/>
    </source>
</evidence>
<dbReference type="InterPro" id="IPR026961">
    <property type="entry name" value="PGG_dom"/>
</dbReference>
<evidence type="ECO:0000256" key="9">
    <source>
        <dbReference type="SAM" id="Phobius"/>
    </source>
</evidence>
<keyword evidence="3" id="KW-0677">Repeat</keyword>
<feature type="compositionally biased region" description="Low complexity" evidence="8">
    <location>
        <begin position="70"/>
        <end position="83"/>
    </location>
</feature>
<evidence type="ECO:0000256" key="4">
    <source>
        <dbReference type="ARBA" id="ARBA00022989"/>
    </source>
</evidence>
<evidence type="ECO:0000256" key="7">
    <source>
        <dbReference type="PROSITE-ProRule" id="PRU00023"/>
    </source>
</evidence>
<keyword evidence="12" id="KW-1185">Reference proteome</keyword>
<evidence type="ECO:0000256" key="3">
    <source>
        <dbReference type="ARBA" id="ARBA00022737"/>
    </source>
</evidence>
<dbReference type="Gene3D" id="1.25.40.20">
    <property type="entry name" value="Ankyrin repeat-containing domain"/>
    <property type="match status" value="2"/>
</dbReference>
<feature type="transmembrane region" description="Helical" evidence="9">
    <location>
        <begin position="550"/>
        <end position="574"/>
    </location>
</feature>
<dbReference type="PANTHER" id="PTHR24186">
    <property type="entry name" value="PROTEIN PHOSPHATASE 1 REGULATORY SUBUNIT"/>
    <property type="match status" value="1"/>
</dbReference>
<dbReference type="GO" id="GO:0005886">
    <property type="term" value="C:plasma membrane"/>
    <property type="evidence" value="ECO:0007669"/>
    <property type="project" value="TreeGrafter"/>
</dbReference>
<name>A0AAW2CWV4_9ROSI</name>
<protein>
    <recommendedName>
        <fullName evidence="10">PGG domain-containing protein</fullName>
    </recommendedName>
</protein>
<feature type="transmembrane region" description="Helical" evidence="9">
    <location>
        <begin position="510"/>
        <end position="530"/>
    </location>
</feature>
<dbReference type="Proteomes" id="UP001459277">
    <property type="component" value="Unassembled WGS sequence"/>
</dbReference>
<feature type="transmembrane region" description="Helical" evidence="9">
    <location>
        <begin position="654"/>
        <end position="672"/>
    </location>
</feature>
<dbReference type="Pfam" id="PF13962">
    <property type="entry name" value="PGG"/>
    <property type="match status" value="1"/>
</dbReference>
<keyword evidence="6 9" id="KW-0472">Membrane</keyword>
<dbReference type="AlphaFoldDB" id="A0AAW2CWV4"/>
<evidence type="ECO:0000259" key="10">
    <source>
        <dbReference type="Pfam" id="PF13962"/>
    </source>
</evidence>
<comment type="subcellular location">
    <subcellularLocation>
        <location evidence="1">Membrane</location>
        <topology evidence="1">Multi-pass membrane protein</topology>
    </subcellularLocation>
</comment>
<evidence type="ECO:0000313" key="12">
    <source>
        <dbReference type="Proteomes" id="UP001459277"/>
    </source>
</evidence>
<dbReference type="InterPro" id="IPR002110">
    <property type="entry name" value="Ankyrin_rpt"/>
</dbReference>
<evidence type="ECO:0000256" key="2">
    <source>
        <dbReference type="ARBA" id="ARBA00022692"/>
    </source>
</evidence>
<evidence type="ECO:0000256" key="8">
    <source>
        <dbReference type="SAM" id="MobiDB-lite"/>
    </source>
</evidence>